<protein>
    <submittedName>
        <fullName evidence="2">Uncharacterized protein</fullName>
    </submittedName>
</protein>
<feature type="compositionally biased region" description="Polar residues" evidence="1">
    <location>
        <begin position="63"/>
        <end position="84"/>
    </location>
</feature>
<feature type="compositionally biased region" description="Polar residues" evidence="1">
    <location>
        <begin position="153"/>
        <end position="181"/>
    </location>
</feature>
<name>A0A2H3JT01_WOLCO</name>
<feature type="non-terminal residue" evidence="2">
    <location>
        <position position="478"/>
    </location>
</feature>
<organism evidence="2 3">
    <name type="scientific">Wolfiporia cocos (strain MD-104)</name>
    <name type="common">Brown rot fungus</name>
    <dbReference type="NCBI Taxonomy" id="742152"/>
    <lineage>
        <taxon>Eukaryota</taxon>
        <taxon>Fungi</taxon>
        <taxon>Dikarya</taxon>
        <taxon>Basidiomycota</taxon>
        <taxon>Agaricomycotina</taxon>
        <taxon>Agaricomycetes</taxon>
        <taxon>Polyporales</taxon>
        <taxon>Phaeolaceae</taxon>
        <taxon>Wolfiporia</taxon>
    </lineage>
</organism>
<evidence type="ECO:0000313" key="3">
    <source>
        <dbReference type="Proteomes" id="UP000218811"/>
    </source>
</evidence>
<feature type="compositionally biased region" description="Basic residues" evidence="1">
    <location>
        <begin position="40"/>
        <end position="52"/>
    </location>
</feature>
<dbReference type="EMBL" id="KB468053">
    <property type="protein sequence ID" value="PCH39814.1"/>
    <property type="molecule type" value="Genomic_DNA"/>
</dbReference>
<feature type="region of interest" description="Disordered" evidence="1">
    <location>
        <begin position="148"/>
        <end position="209"/>
    </location>
</feature>
<proteinExistence type="predicted"/>
<dbReference type="Proteomes" id="UP000218811">
    <property type="component" value="Unassembled WGS sequence"/>
</dbReference>
<feature type="compositionally biased region" description="Polar residues" evidence="1">
    <location>
        <begin position="245"/>
        <end position="261"/>
    </location>
</feature>
<accession>A0A2H3JT01</accession>
<dbReference type="AlphaFoldDB" id="A0A2H3JT01"/>
<feature type="compositionally biased region" description="Polar residues" evidence="1">
    <location>
        <begin position="377"/>
        <end position="397"/>
    </location>
</feature>
<keyword evidence="3" id="KW-1185">Reference proteome</keyword>
<gene>
    <name evidence="2" type="ORF">WOLCODRAFT_136504</name>
</gene>
<evidence type="ECO:0000256" key="1">
    <source>
        <dbReference type="SAM" id="MobiDB-lite"/>
    </source>
</evidence>
<feature type="region of interest" description="Disordered" evidence="1">
    <location>
        <begin position="409"/>
        <end position="442"/>
    </location>
</feature>
<sequence length="478" mass="51330">MPRDASRDNQQRHYLHSIASRLPPLGSARATVARSSLHISAHRHSISSHRRPLVQPKAEPSHPSIQISTPTGSSMSNGLSQSAASEPVPMSVYNPQIRASPRFGNVQLSSEVAVSPVPLPTDAQIDRAIGATVPQARSELMGSCMLAPHRTQDTTTQANVTSPRLSSDNMRSPLSLSQDTHMNGPGNAAGIRRQPVDPPSAPTPLRSPFNAPMDLSTTRTSAQPMQGVASRDAQSNVLGCATASLPNTTPRGLPQDAQSDQVARAPLSHPGLQSTDVTSLAPQTQHLGIRFTVPELDSVWQADQRSTPVPPPPMMDVDPVSTQFERLAMMPSASNMVSPQRLYPVTTAETSSLMNVNLAPVDPRRIAIADPRRRPALSSSTITLSQQEQSSPGSLDHSQMVVDSVLADPRRPAADSPRISFAHEDPRRRLTCPKTTHDAPSQQACPAAEIRESSCMIVDQATGNPRRPLLQPLNELLP</sequence>
<reference evidence="2 3" key="1">
    <citation type="journal article" date="2012" name="Science">
        <title>The Paleozoic origin of enzymatic lignin decomposition reconstructed from 31 fungal genomes.</title>
        <authorList>
            <person name="Floudas D."/>
            <person name="Binder M."/>
            <person name="Riley R."/>
            <person name="Barry K."/>
            <person name="Blanchette R.A."/>
            <person name="Henrissat B."/>
            <person name="Martinez A.T."/>
            <person name="Otillar R."/>
            <person name="Spatafora J.W."/>
            <person name="Yadav J.S."/>
            <person name="Aerts A."/>
            <person name="Benoit I."/>
            <person name="Boyd A."/>
            <person name="Carlson A."/>
            <person name="Copeland A."/>
            <person name="Coutinho P.M."/>
            <person name="de Vries R.P."/>
            <person name="Ferreira P."/>
            <person name="Findley K."/>
            <person name="Foster B."/>
            <person name="Gaskell J."/>
            <person name="Glotzer D."/>
            <person name="Gorecki P."/>
            <person name="Heitman J."/>
            <person name="Hesse C."/>
            <person name="Hori C."/>
            <person name="Igarashi K."/>
            <person name="Jurgens J.A."/>
            <person name="Kallen N."/>
            <person name="Kersten P."/>
            <person name="Kohler A."/>
            <person name="Kuees U."/>
            <person name="Kumar T.K.A."/>
            <person name="Kuo A."/>
            <person name="LaButti K."/>
            <person name="Larrondo L.F."/>
            <person name="Lindquist E."/>
            <person name="Ling A."/>
            <person name="Lombard V."/>
            <person name="Lucas S."/>
            <person name="Lundell T."/>
            <person name="Martin R."/>
            <person name="McLaughlin D.J."/>
            <person name="Morgenstern I."/>
            <person name="Morin E."/>
            <person name="Murat C."/>
            <person name="Nagy L.G."/>
            <person name="Nolan M."/>
            <person name="Ohm R.A."/>
            <person name="Patyshakuliyeva A."/>
            <person name="Rokas A."/>
            <person name="Ruiz-Duenas F.J."/>
            <person name="Sabat G."/>
            <person name="Salamov A."/>
            <person name="Samejima M."/>
            <person name="Schmutz J."/>
            <person name="Slot J.C."/>
            <person name="St John F."/>
            <person name="Stenlid J."/>
            <person name="Sun H."/>
            <person name="Sun S."/>
            <person name="Syed K."/>
            <person name="Tsang A."/>
            <person name="Wiebenga A."/>
            <person name="Young D."/>
            <person name="Pisabarro A."/>
            <person name="Eastwood D.C."/>
            <person name="Martin F."/>
            <person name="Cullen D."/>
            <person name="Grigoriev I.V."/>
            <person name="Hibbett D.S."/>
        </authorList>
    </citation>
    <scope>NUCLEOTIDE SEQUENCE [LARGE SCALE GENOMIC DNA]</scope>
    <source>
        <strain evidence="2 3">MD-104</strain>
    </source>
</reference>
<feature type="region of interest" description="Disordered" evidence="1">
    <location>
        <begin position="39"/>
        <end position="86"/>
    </location>
</feature>
<evidence type="ECO:0000313" key="2">
    <source>
        <dbReference type="EMBL" id="PCH39814.1"/>
    </source>
</evidence>
<feature type="region of interest" description="Disordered" evidence="1">
    <location>
        <begin position="367"/>
        <end position="397"/>
    </location>
</feature>
<feature type="region of interest" description="Disordered" evidence="1">
    <location>
        <begin position="245"/>
        <end position="278"/>
    </location>
</feature>